<evidence type="ECO:0000313" key="2">
    <source>
        <dbReference type="EMBL" id="CAK9085922.1"/>
    </source>
</evidence>
<dbReference type="Proteomes" id="UP001642464">
    <property type="component" value="Unassembled WGS sequence"/>
</dbReference>
<evidence type="ECO:0000313" key="1">
    <source>
        <dbReference type="EMBL" id="CAK9085874.1"/>
    </source>
</evidence>
<gene>
    <name evidence="1" type="ORF">SCF082_LOCUS40667</name>
    <name evidence="2" type="ORF">SCF082_LOCUS40680</name>
</gene>
<comment type="caution">
    <text evidence="2">The sequence shown here is derived from an EMBL/GenBank/DDBJ whole genome shotgun (WGS) entry which is preliminary data.</text>
</comment>
<evidence type="ECO:0000313" key="3">
    <source>
        <dbReference type="Proteomes" id="UP001642464"/>
    </source>
</evidence>
<dbReference type="EMBL" id="CAXAMM010039363">
    <property type="protein sequence ID" value="CAK9085922.1"/>
    <property type="molecule type" value="Genomic_DNA"/>
</dbReference>
<name>A0ABP0QCE8_9DINO</name>
<keyword evidence="3" id="KW-1185">Reference proteome</keyword>
<dbReference type="EMBL" id="CAXAMM010039352">
    <property type="protein sequence ID" value="CAK9085874.1"/>
    <property type="molecule type" value="Genomic_DNA"/>
</dbReference>
<reference evidence="2 3" key="1">
    <citation type="submission" date="2024-02" db="EMBL/GenBank/DDBJ databases">
        <authorList>
            <person name="Chen Y."/>
            <person name="Shah S."/>
            <person name="Dougan E. K."/>
            <person name="Thang M."/>
            <person name="Chan C."/>
        </authorList>
    </citation>
    <scope>NUCLEOTIDE SEQUENCE [LARGE SCALE GENOMIC DNA]</scope>
</reference>
<proteinExistence type="predicted"/>
<protein>
    <submittedName>
        <fullName evidence="2">Uncharacterized protein</fullName>
    </submittedName>
</protein>
<accession>A0ABP0QCE8</accession>
<sequence>MSYGCGTLAGPGGFNLGVARASRSNGKQNALPENPHHDRIPREAIEELHEVNFSKDPSRLWGQVKPTKYGGIERVDGVGTLWLSGDYWNVDSNIMKWGKHEIRRNGASANHDVHRHDQITKLVLPPKPGEEDRPLRYCVSGVVSPDCCFLEAWGFDLGLRDRQGNNTGLWKPVGRNEMFRSERSYTRNIERILQNTRTLRGSASVPGSVMAQTLKPEDIGGEAGELSTPDDATMLRAGRTHASRSCYGWDRYDHTCRREAAKLSCSIHCPAEKVHAEGYPFKELDLNPASVYTKKFRMTGEASLRARLSKSTRRPAGFGQLR</sequence>
<organism evidence="2 3">
    <name type="scientific">Durusdinium trenchii</name>
    <dbReference type="NCBI Taxonomy" id="1381693"/>
    <lineage>
        <taxon>Eukaryota</taxon>
        <taxon>Sar</taxon>
        <taxon>Alveolata</taxon>
        <taxon>Dinophyceae</taxon>
        <taxon>Suessiales</taxon>
        <taxon>Symbiodiniaceae</taxon>
        <taxon>Durusdinium</taxon>
    </lineage>
</organism>